<evidence type="ECO:0000313" key="3">
    <source>
        <dbReference type="EMBL" id="GAX62424.1"/>
    </source>
</evidence>
<accession>A0A286U2S1</accession>
<feature type="domain" description="Rhodanese" evidence="2">
    <location>
        <begin position="63"/>
        <end position="153"/>
    </location>
</feature>
<keyword evidence="3" id="KW-0808">Transferase</keyword>
<feature type="signal peptide" evidence="1">
    <location>
        <begin position="1"/>
        <end position="20"/>
    </location>
</feature>
<dbReference type="Gene3D" id="3.40.250.10">
    <property type="entry name" value="Rhodanese-like domain"/>
    <property type="match status" value="1"/>
</dbReference>
<dbReference type="SMART" id="SM00450">
    <property type="entry name" value="RHOD"/>
    <property type="match status" value="1"/>
</dbReference>
<dbReference type="PANTHER" id="PTHR43031">
    <property type="entry name" value="FAD-DEPENDENT OXIDOREDUCTASE"/>
    <property type="match status" value="1"/>
</dbReference>
<dbReference type="InterPro" id="IPR001763">
    <property type="entry name" value="Rhodanese-like_dom"/>
</dbReference>
<dbReference type="OrthoDB" id="285281at2"/>
<evidence type="ECO:0000256" key="1">
    <source>
        <dbReference type="SAM" id="SignalP"/>
    </source>
</evidence>
<gene>
    <name evidence="3" type="ORF">SCALIN_C31_0059</name>
</gene>
<dbReference type="CDD" id="cd00158">
    <property type="entry name" value="RHOD"/>
    <property type="match status" value="1"/>
</dbReference>
<keyword evidence="1" id="KW-0732">Signal</keyword>
<dbReference type="PANTHER" id="PTHR43031:SF16">
    <property type="entry name" value="OXIDOREDUCTASE"/>
    <property type="match status" value="1"/>
</dbReference>
<dbReference type="PROSITE" id="PS50206">
    <property type="entry name" value="RHODANESE_3"/>
    <property type="match status" value="1"/>
</dbReference>
<dbReference type="AlphaFoldDB" id="A0A286U2S1"/>
<dbReference type="InterPro" id="IPR050229">
    <property type="entry name" value="GlpE_sulfurtransferase"/>
</dbReference>
<dbReference type="Pfam" id="PF00581">
    <property type="entry name" value="Rhodanese"/>
    <property type="match status" value="1"/>
</dbReference>
<name>A0A286U2S1_9BACT</name>
<comment type="caution">
    <text evidence="3">The sequence shown here is derived from an EMBL/GenBank/DDBJ whole genome shotgun (WGS) entry which is preliminary data.</text>
</comment>
<dbReference type="GO" id="GO:0016740">
    <property type="term" value="F:transferase activity"/>
    <property type="evidence" value="ECO:0007669"/>
    <property type="project" value="UniProtKB-KW"/>
</dbReference>
<keyword evidence="4" id="KW-1185">Reference proteome</keyword>
<dbReference type="EMBL" id="BAOS01000031">
    <property type="protein sequence ID" value="GAX62424.1"/>
    <property type="molecule type" value="Genomic_DNA"/>
</dbReference>
<dbReference type="InterPro" id="IPR036873">
    <property type="entry name" value="Rhodanese-like_dom_sf"/>
</dbReference>
<dbReference type="RefSeq" id="WP_096895816.1">
    <property type="nucleotide sequence ID" value="NZ_BAOS01000031.1"/>
</dbReference>
<dbReference type="SUPFAM" id="SSF52821">
    <property type="entry name" value="Rhodanese/Cell cycle control phosphatase"/>
    <property type="match status" value="1"/>
</dbReference>
<evidence type="ECO:0000259" key="2">
    <source>
        <dbReference type="PROSITE" id="PS50206"/>
    </source>
</evidence>
<sequence length="177" mass="20233">MKKKILLIFTAMLAATGVGANTGCSNSYEAPIWSEVIQDVRNKYPDVKQLQTDELYSWLTNLKKESIFLIDARTKEEFQGSHISGAENISYKCKNLLKYLTNIRPDTPIVVYCSVGYRSSNLAGKLQTLDFKEVYNLEGSIFKWANEGRPLVQGQKKVYCVHPYNTHWGSLLEKKYH</sequence>
<proteinExistence type="predicted"/>
<dbReference type="Proteomes" id="UP000218542">
    <property type="component" value="Unassembled WGS sequence"/>
</dbReference>
<feature type="chain" id="PRO_5012448330" evidence="1">
    <location>
        <begin position="21"/>
        <end position="177"/>
    </location>
</feature>
<protein>
    <submittedName>
        <fullName evidence="3">Rhodanese-related sulfurtransferase</fullName>
    </submittedName>
</protein>
<evidence type="ECO:0000313" key="4">
    <source>
        <dbReference type="Proteomes" id="UP000218542"/>
    </source>
</evidence>
<reference evidence="3 4" key="1">
    <citation type="journal article" date="2017" name="Environ. Microbiol. Rep.">
        <title>Genetic diversity of marine anaerobic ammonium-oxidizing bacteria as revealed by genomic and proteomic analyses of 'Candidatus Scalindua japonica'.</title>
        <authorList>
            <person name="Oshiki M."/>
            <person name="Mizuto K."/>
            <person name="Kimura Z."/>
            <person name="Kindaichi T."/>
            <person name="Satoh H."/>
            <person name="Okabe S."/>
        </authorList>
    </citation>
    <scope>NUCLEOTIDE SEQUENCE [LARGE SCALE GENOMIC DNA]</scope>
    <source>
        <strain evidence="4">husup-a2</strain>
    </source>
</reference>
<organism evidence="3 4">
    <name type="scientific">Candidatus Scalindua japonica</name>
    <dbReference type="NCBI Taxonomy" id="1284222"/>
    <lineage>
        <taxon>Bacteria</taxon>
        <taxon>Pseudomonadati</taxon>
        <taxon>Planctomycetota</taxon>
        <taxon>Candidatus Brocadiia</taxon>
        <taxon>Candidatus Brocadiales</taxon>
        <taxon>Candidatus Scalinduaceae</taxon>
        <taxon>Candidatus Scalindua</taxon>
    </lineage>
</organism>